<dbReference type="InterPro" id="IPR051907">
    <property type="entry name" value="DoxX-like_oxidoreductase"/>
</dbReference>
<feature type="transmembrane region" description="Helical" evidence="7">
    <location>
        <begin position="118"/>
        <end position="136"/>
    </location>
</feature>
<dbReference type="GO" id="GO:0005886">
    <property type="term" value="C:plasma membrane"/>
    <property type="evidence" value="ECO:0007669"/>
    <property type="project" value="UniProtKB-SubCell"/>
</dbReference>
<accession>A0A1G7WUE4</accession>
<comment type="similarity">
    <text evidence="2">Belongs to the DoxX family.</text>
</comment>
<feature type="transmembrane region" description="Helical" evidence="7">
    <location>
        <begin position="20"/>
        <end position="45"/>
    </location>
</feature>
<proteinExistence type="inferred from homology"/>
<keyword evidence="3" id="KW-1003">Cell membrane</keyword>
<evidence type="ECO:0000256" key="5">
    <source>
        <dbReference type="ARBA" id="ARBA00022989"/>
    </source>
</evidence>
<organism evidence="8 9">
    <name type="scientific">Vibrio xiamenensis</name>
    <dbReference type="NCBI Taxonomy" id="861298"/>
    <lineage>
        <taxon>Bacteria</taxon>
        <taxon>Pseudomonadati</taxon>
        <taxon>Pseudomonadota</taxon>
        <taxon>Gammaproteobacteria</taxon>
        <taxon>Vibrionales</taxon>
        <taxon>Vibrionaceae</taxon>
        <taxon>Vibrio</taxon>
    </lineage>
</organism>
<evidence type="ECO:0000256" key="6">
    <source>
        <dbReference type="ARBA" id="ARBA00023136"/>
    </source>
</evidence>
<dbReference type="InterPro" id="IPR032808">
    <property type="entry name" value="DoxX"/>
</dbReference>
<dbReference type="OrthoDB" id="280866at2"/>
<dbReference type="PANTHER" id="PTHR33452:SF1">
    <property type="entry name" value="INNER MEMBRANE PROTEIN YPHA-RELATED"/>
    <property type="match status" value="1"/>
</dbReference>
<dbReference type="EMBL" id="FNDD01000002">
    <property type="protein sequence ID" value="SDG75506.1"/>
    <property type="molecule type" value="Genomic_DNA"/>
</dbReference>
<dbReference type="Proteomes" id="UP000198854">
    <property type="component" value="Unassembled WGS sequence"/>
</dbReference>
<dbReference type="Pfam" id="PF07681">
    <property type="entry name" value="DoxX"/>
    <property type="match status" value="1"/>
</dbReference>
<evidence type="ECO:0000256" key="7">
    <source>
        <dbReference type="SAM" id="Phobius"/>
    </source>
</evidence>
<dbReference type="STRING" id="861298.SAMN04488136_102173"/>
<dbReference type="PANTHER" id="PTHR33452">
    <property type="entry name" value="OXIDOREDUCTASE CATD-RELATED"/>
    <property type="match status" value="1"/>
</dbReference>
<gene>
    <name evidence="8" type="ORF">SAMN04488136_102173</name>
</gene>
<evidence type="ECO:0000313" key="8">
    <source>
        <dbReference type="EMBL" id="SDG75506.1"/>
    </source>
</evidence>
<dbReference type="RefSeq" id="WP_093269211.1">
    <property type="nucleotide sequence ID" value="NZ_FNDD01000002.1"/>
</dbReference>
<evidence type="ECO:0000256" key="4">
    <source>
        <dbReference type="ARBA" id="ARBA00022692"/>
    </source>
</evidence>
<keyword evidence="6 7" id="KW-0472">Membrane</keyword>
<feature type="transmembrane region" description="Helical" evidence="7">
    <location>
        <begin position="82"/>
        <end position="98"/>
    </location>
</feature>
<comment type="subcellular location">
    <subcellularLocation>
        <location evidence="1">Cell membrane</location>
        <topology evidence="1">Multi-pass membrane protein</topology>
    </subcellularLocation>
</comment>
<protein>
    <submittedName>
        <fullName evidence="8">Putative oxidoreductase</fullName>
    </submittedName>
</protein>
<evidence type="ECO:0000313" key="9">
    <source>
        <dbReference type="Proteomes" id="UP000198854"/>
    </source>
</evidence>
<evidence type="ECO:0000256" key="2">
    <source>
        <dbReference type="ARBA" id="ARBA00006679"/>
    </source>
</evidence>
<evidence type="ECO:0000256" key="3">
    <source>
        <dbReference type="ARBA" id="ARBA00022475"/>
    </source>
</evidence>
<sequence length="145" mass="15578">MKALLNFIDTTFDNPDLGKLVLRVSFAAMFLLHGIHKVFGGTAFIQGLLEQHGVPGFVAYGVYLGEVVAPILLILGLFTRVAAIFVIGTCGFVFWLMHGGDLFTLNKLGAWAAEDIGVYLFSAIAILLLGPGKYALEGTKRSSSI</sequence>
<dbReference type="AlphaFoldDB" id="A0A1G7WUE4"/>
<keyword evidence="4 7" id="KW-0812">Transmembrane</keyword>
<feature type="transmembrane region" description="Helical" evidence="7">
    <location>
        <begin position="57"/>
        <end position="75"/>
    </location>
</feature>
<evidence type="ECO:0000256" key="1">
    <source>
        <dbReference type="ARBA" id="ARBA00004651"/>
    </source>
</evidence>
<keyword evidence="9" id="KW-1185">Reference proteome</keyword>
<reference evidence="9" key="1">
    <citation type="submission" date="2016-10" db="EMBL/GenBank/DDBJ databases">
        <authorList>
            <person name="Varghese N."/>
            <person name="Submissions S."/>
        </authorList>
    </citation>
    <scope>NUCLEOTIDE SEQUENCE [LARGE SCALE GENOMIC DNA]</scope>
    <source>
        <strain evidence="9">CGMCC 1.10228</strain>
    </source>
</reference>
<name>A0A1G7WUE4_9VIBR</name>
<keyword evidence="5 7" id="KW-1133">Transmembrane helix</keyword>